<organism evidence="3 4">
    <name type="scientific">Polychaeton citri CBS 116435</name>
    <dbReference type="NCBI Taxonomy" id="1314669"/>
    <lineage>
        <taxon>Eukaryota</taxon>
        <taxon>Fungi</taxon>
        <taxon>Dikarya</taxon>
        <taxon>Ascomycota</taxon>
        <taxon>Pezizomycotina</taxon>
        <taxon>Dothideomycetes</taxon>
        <taxon>Dothideomycetidae</taxon>
        <taxon>Capnodiales</taxon>
        <taxon>Capnodiaceae</taxon>
        <taxon>Polychaeton</taxon>
    </lineage>
</organism>
<sequence>MDWHNCDYRSQQGWDQEQDLEQDHNQHRSQWFQQTITQSAQTTTFDGHESYEGSAPALLNSPVQSQQASHSGMIPEHNSHIYNGFPILPVLHQPMPSMNTYPEPWYPAWPQEQPMANVTTTPDIKEEPTVPDSTLGAEAQTYRTYASNENEVLAGASRDAARLSTTPTQPPPPPVFDSNPTRTEPPQRDLDGSPVPKEQSPRFPHDIYTARWVRGESTKRQGWCGYCQTWLELKNSTYWYHLHYSHGISCTTGKLMEPPLHLRLRNNSWDAYCAACQDWVSLGSGEKGRTSYYRHIYKCQEKPRSGSRSSSRLNS</sequence>
<dbReference type="PANTHER" id="PTHR28125">
    <property type="entry name" value="MEIOTIC EXPRESSION UP-REGULATED PROTEIN 26"/>
    <property type="match status" value="1"/>
</dbReference>
<dbReference type="PANTHER" id="PTHR28125:SF3">
    <property type="entry name" value="TRANSCRIPTION REGULATOR RUA1 C-TERMINAL DOMAIN-CONTAINING PROTEIN"/>
    <property type="match status" value="1"/>
</dbReference>
<feature type="domain" description="Transcription regulator Rua1 C-terminal" evidence="2">
    <location>
        <begin position="205"/>
        <end position="299"/>
    </location>
</feature>
<dbReference type="AlphaFoldDB" id="A0A9P4UQM1"/>
<gene>
    <name evidence="3" type="ORF">K431DRAFT_73745</name>
</gene>
<reference evidence="3" key="1">
    <citation type="journal article" date="2020" name="Stud. Mycol.">
        <title>101 Dothideomycetes genomes: a test case for predicting lifestyles and emergence of pathogens.</title>
        <authorList>
            <person name="Haridas S."/>
            <person name="Albert R."/>
            <person name="Binder M."/>
            <person name="Bloem J."/>
            <person name="Labutti K."/>
            <person name="Salamov A."/>
            <person name="Andreopoulos B."/>
            <person name="Baker S."/>
            <person name="Barry K."/>
            <person name="Bills G."/>
            <person name="Bluhm B."/>
            <person name="Cannon C."/>
            <person name="Castanera R."/>
            <person name="Culley D."/>
            <person name="Daum C."/>
            <person name="Ezra D."/>
            <person name="Gonzalez J."/>
            <person name="Henrissat B."/>
            <person name="Kuo A."/>
            <person name="Liang C."/>
            <person name="Lipzen A."/>
            <person name="Lutzoni F."/>
            <person name="Magnuson J."/>
            <person name="Mondo S."/>
            <person name="Nolan M."/>
            <person name="Ohm R."/>
            <person name="Pangilinan J."/>
            <person name="Park H.-J."/>
            <person name="Ramirez L."/>
            <person name="Alfaro M."/>
            <person name="Sun H."/>
            <person name="Tritt A."/>
            <person name="Yoshinaga Y."/>
            <person name="Zwiers L.-H."/>
            <person name="Turgeon B."/>
            <person name="Goodwin S."/>
            <person name="Spatafora J."/>
            <person name="Crous P."/>
            <person name="Grigoriev I."/>
        </authorList>
    </citation>
    <scope>NUCLEOTIDE SEQUENCE</scope>
    <source>
        <strain evidence="3">CBS 116435</strain>
    </source>
</reference>
<keyword evidence="4" id="KW-1185">Reference proteome</keyword>
<comment type="caution">
    <text evidence="3">The sequence shown here is derived from an EMBL/GenBank/DDBJ whole genome shotgun (WGS) entry which is preliminary data.</text>
</comment>
<evidence type="ECO:0000313" key="3">
    <source>
        <dbReference type="EMBL" id="KAF2721170.1"/>
    </source>
</evidence>
<protein>
    <recommendedName>
        <fullName evidence="2">Transcription regulator Rua1 C-terminal domain-containing protein</fullName>
    </recommendedName>
</protein>
<dbReference type="InterPro" id="IPR028012">
    <property type="entry name" value="Rua1_C"/>
</dbReference>
<dbReference type="Proteomes" id="UP000799441">
    <property type="component" value="Unassembled WGS sequence"/>
</dbReference>
<accession>A0A9P4UQM1</accession>
<evidence type="ECO:0000256" key="1">
    <source>
        <dbReference type="SAM" id="MobiDB-lite"/>
    </source>
</evidence>
<evidence type="ECO:0000259" key="2">
    <source>
        <dbReference type="Pfam" id="PF14616"/>
    </source>
</evidence>
<dbReference type="Pfam" id="PF14616">
    <property type="entry name" value="Rua1_C"/>
    <property type="match status" value="1"/>
</dbReference>
<dbReference type="OrthoDB" id="5595379at2759"/>
<name>A0A9P4UQM1_9PEZI</name>
<proteinExistence type="predicted"/>
<evidence type="ECO:0000313" key="4">
    <source>
        <dbReference type="Proteomes" id="UP000799441"/>
    </source>
</evidence>
<dbReference type="EMBL" id="MU003792">
    <property type="protein sequence ID" value="KAF2721170.1"/>
    <property type="molecule type" value="Genomic_DNA"/>
</dbReference>
<feature type="region of interest" description="Disordered" evidence="1">
    <location>
        <begin position="157"/>
        <end position="202"/>
    </location>
</feature>